<feature type="region of interest" description="Disordered" evidence="1">
    <location>
        <begin position="164"/>
        <end position="187"/>
    </location>
</feature>
<dbReference type="EMBL" id="KB933348">
    <property type="protein sequence ID" value="EON96326.1"/>
    <property type="molecule type" value="Genomic_DNA"/>
</dbReference>
<dbReference type="RefSeq" id="XP_007918815.1">
    <property type="nucleotide sequence ID" value="XM_007920624.1"/>
</dbReference>
<feature type="chain" id="PRO_5004462619" evidence="2">
    <location>
        <begin position="22"/>
        <end position="214"/>
    </location>
</feature>
<dbReference type="eggNOG" id="ENOG502SCCN">
    <property type="taxonomic scope" value="Eukaryota"/>
</dbReference>
<evidence type="ECO:0000256" key="1">
    <source>
        <dbReference type="SAM" id="MobiDB-lite"/>
    </source>
</evidence>
<proteinExistence type="predicted"/>
<evidence type="ECO:0000313" key="4">
    <source>
        <dbReference type="Proteomes" id="UP000014074"/>
    </source>
</evidence>
<dbReference type="OrthoDB" id="4991875at2759"/>
<dbReference type="GeneID" id="19328926"/>
<dbReference type="PANTHER" id="PTHR40640">
    <property type="entry name" value="ANCHORED GLYCOPROTEIN, PUTATIVE (AFU_ORTHOLOGUE AFUA_8G04860)-RELATED"/>
    <property type="match status" value="1"/>
</dbReference>
<dbReference type="AlphaFoldDB" id="R8BAK8"/>
<dbReference type="PANTHER" id="PTHR40640:SF1">
    <property type="entry name" value="ANCHORED GLYCOPROTEIN, PUTATIVE (AFU_ORTHOLOGUE AFUA_8G04860)-RELATED"/>
    <property type="match status" value="1"/>
</dbReference>
<dbReference type="Proteomes" id="UP000014074">
    <property type="component" value="Unassembled WGS sequence"/>
</dbReference>
<protein>
    <submittedName>
        <fullName evidence="3">Putative gpi anchored protein</fullName>
    </submittedName>
</protein>
<sequence length="214" mass="20880">MARQLLRGLPLLSALAAPALAQSTSVVEVLLPGFDTQTVLASVVDVDSPSKTTYFLTCPTDEDETECGLGSGITVVEGPSTFAYHQTETGVLTADVSCQIASSTAVCTSSLDESGYDESASSSFAVATGGVATITDLSTLTGTITITAGLEKLSGATASQTAATGQSTSASGSSTGSAGATAAGSSSSTAGMPQITGNAVFAGVAAIVGGAMMI</sequence>
<evidence type="ECO:0000313" key="3">
    <source>
        <dbReference type="EMBL" id="EON96326.1"/>
    </source>
</evidence>
<feature type="signal peptide" evidence="2">
    <location>
        <begin position="1"/>
        <end position="21"/>
    </location>
</feature>
<gene>
    <name evidence="3" type="ORF">UCRPA7_8105</name>
</gene>
<evidence type="ECO:0000256" key="2">
    <source>
        <dbReference type="SAM" id="SignalP"/>
    </source>
</evidence>
<keyword evidence="2" id="KW-0732">Signal</keyword>
<accession>R8BAK8</accession>
<organism evidence="3 4">
    <name type="scientific">Phaeoacremonium minimum (strain UCR-PA7)</name>
    <name type="common">Esca disease fungus</name>
    <name type="synonym">Togninia minima</name>
    <dbReference type="NCBI Taxonomy" id="1286976"/>
    <lineage>
        <taxon>Eukaryota</taxon>
        <taxon>Fungi</taxon>
        <taxon>Dikarya</taxon>
        <taxon>Ascomycota</taxon>
        <taxon>Pezizomycotina</taxon>
        <taxon>Sordariomycetes</taxon>
        <taxon>Sordariomycetidae</taxon>
        <taxon>Togniniales</taxon>
        <taxon>Togniniaceae</taxon>
        <taxon>Phaeoacremonium</taxon>
    </lineage>
</organism>
<dbReference type="KEGG" id="tmn:UCRPA7_8105"/>
<name>R8BAK8_PHAM7</name>
<reference evidence="4" key="1">
    <citation type="journal article" date="2013" name="Genome Announc.">
        <title>Draft genome sequence of the ascomycete Phaeoacremonium aleophilum strain UCR-PA7, a causal agent of the esca disease complex in grapevines.</title>
        <authorList>
            <person name="Blanco-Ulate B."/>
            <person name="Rolshausen P."/>
            <person name="Cantu D."/>
        </authorList>
    </citation>
    <scope>NUCLEOTIDE SEQUENCE [LARGE SCALE GENOMIC DNA]</scope>
    <source>
        <strain evidence="4">UCR-PA7</strain>
    </source>
</reference>
<keyword evidence="4" id="KW-1185">Reference proteome</keyword>
<dbReference type="HOGENOM" id="CLU_074173_1_0_1"/>